<sequence>MKKIILTLAISILALNAAQARTEKDSIDNPFRRYVALLEEDCDACGCSANGGSMGFSSMLNSNFVGIRYIHQSYKSRDGVFNNSPWIDENFNTAQLWARVPITERIEVMALVPYHFNNREKATGKENIDGLGDITLMGFYTLFGTKSDSATVFHKFQLGAGVKAPTGKYDSANNGSINPSFQLGTGSWDYTLASEYTVKKNNLGLNATVNYVFKTENEKNYQFGNQFNYAATLFYSTKIDNLDIVPQLGLAGEKYDENKDHGEDVPLTAGDILFGKMGVELGLQKFSLGLSTMLPINQNLTGGRVEANYRWSLNLNYSL</sequence>
<evidence type="ECO:0000313" key="3">
    <source>
        <dbReference type="Proteomes" id="UP000277579"/>
    </source>
</evidence>
<dbReference type="AlphaFoldDB" id="A0A495MFQ7"/>
<reference evidence="2 3" key="1">
    <citation type="submission" date="2018-10" db="EMBL/GenBank/DDBJ databases">
        <title>Genomic Encyclopedia of Archaeal and Bacterial Type Strains, Phase II (KMG-II): from individual species to whole genera.</title>
        <authorList>
            <person name="Goeker M."/>
        </authorList>
    </citation>
    <scope>NUCLEOTIDE SEQUENCE [LARGE SCALE GENOMIC DNA]</scope>
    <source>
        <strain evidence="2 3">DSM 29537</strain>
    </source>
</reference>
<gene>
    <name evidence="2" type="ORF">CLV94_2064</name>
</gene>
<protein>
    <recommendedName>
        <fullName evidence="4">Outer membrane beta-barrel porin/alpha-amylase</fullName>
    </recommendedName>
</protein>
<proteinExistence type="predicted"/>
<comment type="caution">
    <text evidence="2">The sequence shown here is derived from an EMBL/GenBank/DDBJ whole genome shotgun (WGS) entry which is preliminary data.</text>
</comment>
<keyword evidence="3" id="KW-1185">Reference proteome</keyword>
<evidence type="ECO:0000313" key="2">
    <source>
        <dbReference type="EMBL" id="RKS23159.1"/>
    </source>
</evidence>
<dbReference type="RefSeq" id="WP_121376383.1">
    <property type="nucleotide sequence ID" value="NZ_RBLC01000002.1"/>
</dbReference>
<dbReference type="EMBL" id="RBLC01000002">
    <property type="protein sequence ID" value="RKS23159.1"/>
    <property type="molecule type" value="Genomic_DNA"/>
</dbReference>
<evidence type="ECO:0008006" key="4">
    <source>
        <dbReference type="Google" id="ProtNLM"/>
    </source>
</evidence>
<keyword evidence="1" id="KW-0732">Signal</keyword>
<evidence type="ECO:0000256" key="1">
    <source>
        <dbReference type="SAM" id="SignalP"/>
    </source>
</evidence>
<organism evidence="2 3">
    <name type="scientific">Flavobacterium endophyticum</name>
    <dbReference type="NCBI Taxonomy" id="1540163"/>
    <lineage>
        <taxon>Bacteria</taxon>
        <taxon>Pseudomonadati</taxon>
        <taxon>Bacteroidota</taxon>
        <taxon>Flavobacteriia</taxon>
        <taxon>Flavobacteriales</taxon>
        <taxon>Flavobacteriaceae</taxon>
        <taxon>Flavobacterium</taxon>
    </lineage>
</organism>
<dbReference type="OrthoDB" id="1405967at2"/>
<feature type="chain" id="PRO_5019711083" description="Outer membrane beta-barrel porin/alpha-amylase" evidence="1">
    <location>
        <begin position="21"/>
        <end position="319"/>
    </location>
</feature>
<dbReference type="Proteomes" id="UP000277579">
    <property type="component" value="Unassembled WGS sequence"/>
</dbReference>
<name>A0A495MFQ7_9FLAO</name>
<accession>A0A495MFQ7</accession>
<feature type="signal peptide" evidence="1">
    <location>
        <begin position="1"/>
        <end position="20"/>
    </location>
</feature>